<dbReference type="InterPro" id="IPR046328">
    <property type="entry name" value="ETS_fam"/>
</dbReference>
<dbReference type="GO" id="GO:0000981">
    <property type="term" value="F:DNA-binding transcription factor activity, RNA polymerase II-specific"/>
    <property type="evidence" value="ECO:0007669"/>
    <property type="project" value="TreeGrafter"/>
</dbReference>
<reference evidence="8" key="2">
    <citation type="journal article" date="2007" name="PLoS Biol.">
        <title>Survey sequencing and comparative analysis of the elephant shark (Callorhinchus milii) genome.</title>
        <authorList>
            <person name="Venkatesh B."/>
            <person name="Kirkness E.F."/>
            <person name="Loh Y.H."/>
            <person name="Halpern A.L."/>
            <person name="Lee A.P."/>
            <person name="Johnson J."/>
            <person name="Dandona N."/>
            <person name="Viswanathan L.D."/>
            <person name="Tay A."/>
            <person name="Venter J.C."/>
            <person name="Strausberg R.L."/>
            <person name="Brenner S."/>
        </authorList>
    </citation>
    <scope>NUCLEOTIDE SEQUENCE [LARGE SCALE GENOMIC DNA]</scope>
</reference>
<dbReference type="Pfam" id="PF00178">
    <property type="entry name" value="Ets"/>
    <property type="match status" value="1"/>
</dbReference>
<dbReference type="Gene3D" id="1.10.10.10">
    <property type="entry name" value="Winged helix-like DNA-binding domain superfamily/Winged helix DNA-binding domain"/>
    <property type="match status" value="1"/>
</dbReference>
<dbReference type="AlphaFoldDB" id="A0A4W3ILG6"/>
<reference evidence="8" key="1">
    <citation type="journal article" date="2006" name="Science">
        <title>Ancient noncoding elements conserved in the human genome.</title>
        <authorList>
            <person name="Venkatesh B."/>
            <person name="Kirkness E.F."/>
            <person name="Loh Y.H."/>
            <person name="Halpern A.L."/>
            <person name="Lee A.P."/>
            <person name="Johnson J."/>
            <person name="Dandona N."/>
            <person name="Viswanathan L.D."/>
            <person name="Tay A."/>
            <person name="Venter J.C."/>
            <person name="Strausberg R.L."/>
            <person name="Brenner S."/>
        </authorList>
    </citation>
    <scope>NUCLEOTIDE SEQUENCE [LARGE SCALE GENOMIC DNA]</scope>
</reference>
<comment type="subcellular location">
    <subcellularLocation>
        <location evidence="3">Nucleus</location>
    </subcellularLocation>
</comment>
<dbReference type="KEGG" id="cmk:103179880"/>
<dbReference type="PANTHER" id="PTHR11849">
    <property type="entry name" value="ETS"/>
    <property type="match status" value="1"/>
</dbReference>
<dbReference type="SUPFAM" id="SSF46785">
    <property type="entry name" value="Winged helix' DNA-binding domain"/>
    <property type="match status" value="1"/>
</dbReference>
<evidence type="ECO:0000256" key="4">
    <source>
        <dbReference type="SAM" id="MobiDB-lite"/>
    </source>
</evidence>
<evidence type="ECO:0000256" key="2">
    <source>
        <dbReference type="ARBA" id="ARBA00023125"/>
    </source>
</evidence>
<evidence type="ECO:0000256" key="3">
    <source>
        <dbReference type="RuleBase" id="RU004019"/>
    </source>
</evidence>
<dbReference type="Proteomes" id="UP000314986">
    <property type="component" value="Unassembled WGS sequence"/>
</dbReference>
<reference evidence="7" key="5">
    <citation type="submission" date="2025-09" db="UniProtKB">
        <authorList>
            <consortium name="Ensembl"/>
        </authorList>
    </citation>
    <scope>IDENTIFICATION</scope>
</reference>
<dbReference type="RefSeq" id="XP_007893575.1">
    <property type="nucleotide sequence ID" value="XM_007895384.2"/>
</dbReference>
<dbReference type="InParanoid" id="A0A4W3ILG6"/>
<dbReference type="FunFam" id="1.10.10.10:FF:001336">
    <property type="entry name" value="Epithelium specific ets factor 3, ese3, putative"/>
    <property type="match status" value="1"/>
</dbReference>
<dbReference type="OrthoDB" id="5961210at2759"/>
<feature type="domain" description="PNT" evidence="6">
    <location>
        <begin position="41"/>
        <end position="127"/>
    </location>
</feature>
<dbReference type="GO" id="GO:0030154">
    <property type="term" value="P:cell differentiation"/>
    <property type="evidence" value="ECO:0007669"/>
    <property type="project" value="TreeGrafter"/>
</dbReference>
<keyword evidence="2 3" id="KW-0238">DNA-binding</keyword>
<dbReference type="PRINTS" id="PR00454">
    <property type="entry name" value="ETSDOMAIN"/>
</dbReference>
<dbReference type="SMART" id="SM00251">
    <property type="entry name" value="SAM_PNT"/>
    <property type="match status" value="1"/>
</dbReference>
<dbReference type="SMART" id="SM00413">
    <property type="entry name" value="ETS"/>
    <property type="match status" value="1"/>
</dbReference>
<dbReference type="InterPro" id="IPR036388">
    <property type="entry name" value="WH-like_DNA-bd_sf"/>
</dbReference>
<dbReference type="Pfam" id="PF02198">
    <property type="entry name" value="SAM_PNT"/>
    <property type="match status" value="1"/>
</dbReference>
<evidence type="ECO:0000256" key="1">
    <source>
        <dbReference type="ARBA" id="ARBA00005562"/>
    </source>
</evidence>
<feature type="domain" description="ETS" evidence="5">
    <location>
        <begin position="272"/>
        <end position="354"/>
    </location>
</feature>
<dbReference type="InterPro" id="IPR003118">
    <property type="entry name" value="Pointed_dom"/>
</dbReference>
<dbReference type="InterPro" id="IPR013761">
    <property type="entry name" value="SAM/pointed_sf"/>
</dbReference>
<sequence>MEIIGIGSALRSVYQLEENPVSGHCNIIEPNHYSLTLQTTAPPLQLNRQEPFAWYSTDPQFWGQEEVLDWLSYYIEKNQYDTSTIILSPSDTNGRHLCEMSFEMFIGTFGHLGEELYRSLQNLKKKYDFEIEPPSTLESAKSSFLLPEEDHIWQNNALNEMIFMEANFEDLKDIKVENSDEGYGSESSSPRNKVSANSRTSPGSPFIVPSGSLKMMGNVSYISHNKVPGNFCKESAFRNIPKLEKRNRGRPKKPLNENDRMNRNKYTGPCGIHLWEFILNILQNPDVNPGLLKWEDRTEGTFRFLKSDSVAQLWGQKKNNSTMTYEKLSRAMRYYYKKGILERMDGRRLVYKFGKNAIGWKEKE</sequence>
<dbReference type="GO" id="GO:0043565">
    <property type="term" value="F:sequence-specific DNA binding"/>
    <property type="evidence" value="ECO:0007669"/>
    <property type="project" value="InterPro"/>
</dbReference>
<dbReference type="OMA" id="SYPQFTK"/>
<keyword evidence="3" id="KW-0539">Nucleus</keyword>
<dbReference type="GeneTree" id="ENSGT00940000158955"/>
<reference evidence="8" key="3">
    <citation type="journal article" date="2014" name="Nature">
        <title>Elephant shark genome provides unique insights into gnathostome evolution.</title>
        <authorList>
            <consortium name="International Elephant Shark Genome Sequencing Consortium"/>
            <person name="Venkatesh B."/>
            <person name="Lee A.P."/>
            <person name="Ravi V."/>
            <person name="Maurya A.K."/>
            <person name="Lian M.M."/>
            <person name="Swann J.B."/>
            <person name="Ohta Y."/>
            <person name="Flajnik M.F."/>
            <person name="Sutoh Y."/>
            <person name="Kasahara M."/>
            <person name="Hoon S."/>
            <person name="Gangu V."/>
            <person name="Roy S.W."/>
            <person name="Irimia M."/>
            <person name="Korzh V."/>
            <person name="Kondrychyn I."/>
            <person name="Lim Z.W."/>
            <person name="Tay B.H."/>
            <person name="Tohari S."/>
            <person name="Kong K.W."/>
            <person name="Ho S."/>
            <person name="Lorente-Galdos B."/>
            <person name="Quilez J."/>
            <person name="Marques-Bonet T."/>
            <person name="Raney B.J."/>
            <person name="Ingham P.W."/>
            <person name="Tay A."/>
            <person name="Hillier L.W."/>
            <person name="Minx P."/>
            <person name="Boehm T."/>
            <person name="Wilson R.K."/>
            <person name="Brenner S."/>
            <person name="Warren W.C."/>
        </authorList>
    </citation>
    <scope>NUCLEOTIDE SEQUENCE [LARGE SCALE GENOMIC DNA]</scope>
</reference>
<dbReference type="PANTHER" id="PTHR11849:SF190">
    <property type="entry name" value="ETS-DOMAIN PROTEIN"/>
    <property type="match status" value="1"/>
</dbReference>
<organism evidence="7 8">
    <name type="scientific">Callorhinchus milii</name>
    <name type="common">Ghost shark</name>
    <dbReference type="NCBI Taxonomy" id="7868"/>
    <lineage>
        <taxon>Eukaryota</taxon>
        <taxon>Metazoa</taxon>
        <taxon>Chordata</taxon>
        <taxon>Craniata</taxon>
        <taxon>Vertebrata</taxon>
        <taxon>Chondrichthyes</taxon>
        <taxon>Holocephali</taxon>
        <taxon>Chimaeriformes</taxon>
        <taxon>Callorhinchidae</taxon>
        <taxon>Callorhinchus</taxon>
    </lineage>
</organism>
<dbReference type="GeneID" id="103179880"/>
<evidence type="ECO:0000259" key="5">
    <source>
        <dbReference type="PROSITE" id="PS50061"/>
    </source>
</evidence>
<feature type="compositionally biased region" description="Polar residues" evidence="4">
    <location>
        <begin position="185"/>
        <end position="203"/>
    </location>
</feature>
<accession>A0A4W3ILG6</accession>
<gene>
    <name evidence="7" type="primary">LOC103179880</name>
</gene>
<reference evidence="7" key="4">
    <citation type="submission" date="2025-08" db="UniProtKB">
        <authorList>
            <consortium name="Ensembl"/>
        </authorList>
    </citation>
    <scope>IDENTIFICATION</scope>
</reference>
<evidence type="ECO:0000259" key="6">
    <source>
        <dbReference type="PROSITE" id="PS51433"/>
    </source>
</evidence>
<dbReference type="InterPro" id="IPR000418">
    <property type="entry name" value="Ets_dom"/>
</dbReference>
<proteinExistence type="inferred from homology"/>
<feature type="region of interest" description="Disordered" evidence="4">
    <location>
        <begin position="244"/>
        <end position="263"/>
    </location>
</feature>
<dbReference type="Gene3D" id="1.10.150.50">
    <property type="entry name" value="Transcription Factor, Ets-1"/>
    <property type="match status" value="1"/>
</dbReference>
<evidence type="ECO:0000313" key="8">
    <source>
        <dbReference type="Proteomes" id="UP000314986"/>
    </source>
</evidence>
<comment type="similarity">
    <text evidence="1 3">Belongs to the ETS family.</text>
</comment>
<protein>
    <submittedName>
        <fullName evidence="7">ETS homologous factor-like</fullName>
    </submittedName>
</protein>
<dbReference type="STRING" id="7868.ENSCMIP00000028351"/>
<keyword evidence="8" id="KW-1185">Reference proteome</keyword>
<feature type="region of interest" description="Disordered" evidence="4">
    <location>
        <begin position="179"/>
        <end position="205"/>
    </location>
</feature>
<dbReference type="SUPFAM" id="SSF47769">
    <property type="entry name" value="SAM/Pointed domain"/>
    <property type="match status" value="1"/>
</dbReference>
<evidence type="ECO:0000313" key="7">
    <source>
        <dbReference type="Ensembl" id="ENSCMIP00000028351.1"/>
    </source>
</evidence>
<dbReference type="InterPro" id="IPR036390">
    <property type="entry name" value="WH_DNA-bd_sf"/>
</dbReference>
<name>A0A4W3ILG6_CALMI</name>
<dbReference type="PROSITE" id="PS51433">
    <property type="entry name" value="PNT"/>
    <property type="match status" value="1"/>
</dbReference>
<dbReference type="Ensembl" id="ENSCMIT00000028800.1">
    <property type="protein sequence ID" value="ENSCMIP00000028351.1"/>
    <property type="gene ID" value="ENSCMIG00000012322.1"/>
</dbReference>
<dbReference type="PROSITE" id="PS50061">
    <property type="entry name" value="ETS_DOMAIN_3"/>
    <property type="match status" value="1"/>
</dbReference>
<dbReference type="GO" id="GO:0005634">
    <property type="term" value="C:nucleus"/>
    <property type="evidence" value="ECO:0007669"/>
    <property type="project" value="UniProtKB-SubCell"/>
</dbReference>